<proteinExistence type="predicted"/>
<organism evidence="1 2">
    <name type="scientific">Methylobacterium symbioticum</name>
    <dbReference type="NCBI Taxonomy" id="2584084"/>
    <lineage>
        <taxon>Bacteria</taxon>
        <taxon>Pseudomonadati</taxon>
        <taxon>Pseudomonadota</taxon>
        <taxon>Alphaproteobacteria</taxon>
        <taxon>Hyphomicrobiales</taxon>
        <taxon>Methylobacteriaceae</taxon>
        <taxon>Methylobacterium</taxon>
    </lineage>
</organism>
<dbReference type="AlphaFoldDB" id="A0A509EH41"/>
<evidence type="ECO:0000313" key="2">
    <source>
        <dbReference type="Proteomes" id="UP000410984"/>
    </source>
</evidence>
<accession>A0A509EH41</accession>
<protein>
    <recommendedName>
        <fullName evidence="3">Lysophospholipase</fullName>
    </recommendedName>
</protein>
<reference evidence="1 2" key="1">
    <citation type="submission" date="2019-06" db="EMBL/GenBank/DDBJ databases">
        <authorList>
            <person name="Rodrigo-Torres L."/>
            <person name="Arahal R. D."/>
            <person name="Lucena T."/>
        </authorList>
    </citation>
    <scope>NUCLEOTIDE SEQUENCE [LARGE SCALE GENOMIC DNA]</scope>
    <source>
        <strain evidence="1 2">SB0023/3</strain>
    </source>
</reference>
<dbReference type="InterPro" id="IPR008320">
    <property type="entry name" value="UCP032025"/>
</dbReference>
<evidence type="ECO:0000313" key="1">
    <source>
        <dbReference type="EMBL" id="VUD73696.1"/>
    </source>
</evidence>
<dbReference type="Pfam" id="PF07370">
    <property type="entry name" value="DUF1489"/>
    <property type="match status" value="1"/>
</dbReference>
<dbReference type="PIRSF" id="PIRSF032025">
    <property type="entry name" value="UCP032025"/>
    <property type="match status" value="1"/>
</dbReference>
<sequence>MPGRRHAPPAQPVTKPVLHLLKLSVGPASIADLADRHARFREQALREGRDPSPVHVTRMVPSRRTEIAGRGSIFWVIKGILCCRQALTAIEPVTGADGIPRCRLVLGERLIPVTPRPCRPFQGWRYLSAQDAPADLDAAAAGDLAEMPEALRRELAGLGLI</sequence>
<keyword evidence="2" id="KW-1185">Reference proteome</keyword>
<name>A0A509EH41_9HYPH</name>
<evidence type="ECO:0008006" key="3">
    <source>
        <dbReference type="Google" id="ProtNLM"/>
    </source>
</evidence>
<dbReference type="Proteomes" id="UP000410984">
    <property type="component" value="Unassembled WGS sequence"/>
</dbReference>
<dbReference type="EMBL" id="CABFPH010000081">
    <property type="protein sequence ID" value="VUD73696.1"/>
    <property type="molecule type" value="Genomic_DNA"/>
</dbReference>
<gene>
    <name evidence="1" type="ORF">MET9862_04315</name>
</gene>